<evidence type="ECO:0000256" key="1">
    <source>
        <dbReference type="ARBA" id="ARBA00004496"/>
    </source>
</evidence>
<dbReference type="EMBL" id="CP079981">
    <property type="protein sequence ID" value="QYA42860.1"/>
    <property type="molecule type" value="Genomic_DNA"/>
</dbReference>
<dbReference type="PROSITE" id="PS50110">
    <property type="entry name" value="RESPONSE_REGULATORY"/>
    <property type="match status" value="1"/>
</dbReference>
<dbReference type="Proteomes" id="UP000826802">
    <property type="component" value="Chromosome"/>
</dbReference>
<gene>
    <name evidence="11" type="ORF">KYI11_02715</name>
</gene>
<evidence type="ECO:0000259" key="10">
    <source>
        <dbReference type="PROSITE" id="PS50110"/>
    </source>
</evidence>
<feature type="domain" description="HTH araC/xylS-type" evidence="9">
    <location>
        <begin position="146"/>
        <end position="243"/>
    </location>
</feature>
<dbReference type="Pfam" id="PF00072">
    <property type="entry name" value="Response_reg"/>
    <property type="match status" value="1"/>
</dbReference>
<proteinExistence type="predicted"/>
<feature type="domain" description="Response regulatory" evidence="10">
    <location>
        <begin position="3"/>
        <end position="118"/>
    </location>
</feature>
<dbReference type="InterPro" id="IPR009057">
    <property type="entry name" value="Homeodomain-like_sf"/>
</dbReference>
<protein>
    <submittedName>
        <fullName evidence="11">Response regulator</fullName>
    </submittedName>
</protein>
<evidence type="ECO:0000256" key="3">
    <source>
        <dbReference type="ARBA" id="ARBA00022553"/>
    </source>
</evidence>
<dbReference type="SUPFAM" id="SSF52172">
    <property type="entry name" value="CheY-like"/>
    <property type="match status" value="1"/>
</dbReference>
<dbReference type="AlphaFoldDB" id="A0AAE7Q468"/>
<dbReference type="Gene3D" id="3.40.50.2300">
    <property type="match status" value="1"/>
</dbReference>
<dbReference type="InterPro" id="IPR051552">
    <property type="entry name" value="HptR"/>
</dbReference>
<evidence type="ECO:0000256" key="7">
    <source>
        <dbReference type="ARBA" id="ARBA00023163"/>
    </source>
</evidence>
<dbReference type="PANTHER" id="PTHR42713:SF3">
    <property type="entry name" value="TRANSCRIPTIONAL REGULATORY PROTEIN HPTR"/>
    <property type="match status" value="1"/>
</dbReference>
<accession>A0AAE7Q468</accession>
<name>A0AAE7Q468_9STAP</name>
<dbReference type="SMART" id="SM00342">
    <property type="entry name" value="HTH_ARAC"/>
    <property type="match status" value="1"/>
</dbReference>
<dbReference type="SMART" id="SM00448">
    <property type="entry name" value="REC"/>
    <property type="match status" value="1"/>
</dbReference>
<evidence type="ECO:0000313" key="11">
    <source>
        <dbReference type="EMBL" id="QYA42860.1"/>
    </source>
</evidence>
<dbReference type="PANTHER" id="PTHR42713">
    <property type="entry name" value="HISTIDINE KINASE-RELATED"/>
    <property type="match status" value="1"/>
</dbReference>
<dbReference type="CDD" id="cd17536">
    <property type="entry name" value="REC_YesN-like"/>
    <property type="match status" value="1"/>
</dbReference>
<feature type="modified residue" description="4-aspartylphosphate" evidence="8">
    <location>
        <position position="55"/>
    </location>
</feature>
<dbReference type="PROSITE" id="PS01124">
    <property type="entry name" value="HTH_ARAC_FAMILY_2"/>
    <property type="match status" value="1"/>
</dbReference>
<keyword evidence="12" id="KW-1185">Reference proteome</keyword>
<dbReference type="InterPro" id="IPR001789">
    <property type="entry name" value="Sig_transdc_resp-reg_receiver"/>
</dbReference>
<evidence type="ECO:0000256" key="4">
    <source>
        <dbReference type="ARBA" id="ARBA00023012"/>
    </source>
</evidence>
<dbReference type="GO" id="GO:0000160">
    <property type="term" value="P:phosphorelay signal transduction system"/>
    <property type="evidence" value="ECO:0007669"/>
    <property type="project" value="UniProtKB-KW"/>
</dbReference>
<dbReference type="InterPro" id="IPR018060">
    <property type="entry name" value="HTH_AraC"/>
</dbReference>
<reference evidence="11 12" key="1">
    <citation type="submission" date="2021-07" db="EMBL/GenBank/DDBJ databases">
        <title>Prevalence and characterization of methicillin-resistant Macrococcus spp. in food producing animals and meat in Switzerland in 2019.</title>
        <authorList>
            <person name="Keller J.E."/>
            <person name="Schwendener S."/>
            <person name="Neuenschwander J."/>
            <person name="Overesch G."/>
            <person name="Perreten V."/>
        </authorList>
    </citation>
    <scope>NUCLEOTIDE SEQUENCE [LARGE SCALE GENOMIC DNA]</scope>
    <source>
        <strain evidence="11 12">19Msa0936</strain>
    </source>
</reference>
<dbReference type="Gene3D" id="1.10.10.60">
    <property type="entry name" value="Homeodomain-like"/>
    <property type="match status" value="2"/>
</dbReference>
<dbReference type="GO" id="GO:0005737">
    <property type="term" value="C:cytoplasm"/>
    <property type="evidence" value="ECO:0007669"/>
    <property type="project" value="UniProtKB-SubCell"/>
</dbReference>
<evidence type="ECO:0000256" key="5">
    <source>
        <dbReference type="ARBA" id="ARBA00023015"/>
    </source>
</evidence>
<dbReference type="SUPFAM" id="SSF46689">
    <property type="entry name" value="Homeodomain-like"/>
    <property type="match status" value="1"/>
</dbReference>
<dbReference type="GeneID" id="99096836"/>
<evidence type="ECO:0000256" key="2">
    <source>
        <dbReference type="ARBA" id="ARBA00022490"/>
    </source>
</evidence>
<comment type="subcellular location">
    <subcellularLocation>
        <location evidence="1">Cytoplasm</location>
    </subcellularLocation>
</comment>
<keyword evidence="5" id="KW-0805">Transcription regulation</keyword>
<keyword evidence="3 8" id="KW-0597">Phosphoprotein</keyword>
<keyword evidence="2" id="KW-0963">Cytoplasm</keyword>
<dbReference type="GO" id="GO:0043565">
    <property type="term" value="F:sequence-specific DNA binding"/>
    <property type="evidence" value="ECO:0007669"/>
    <property type="project" value="InterPro"/>
</dbReference>
<keyword evidence="7" id="KW-0804">Transcription</keyword>
<evidence type="ECO:0000256" key="8">
    <source>
        <dbReference type="PROSITE-ProRule" id="PRU00169"/>
    </source>
</evidence>
<dbReference type="Pfam" id="PF12833">
    <property type="entry name" value="HTH_18"/>
    <property type="match status" value="1"/>
</dbReference>
<evidence type="ECO:0000256" key="6">
    <source>
        <dbReference type="ARBA" id="ARBA00023125"/>
    </source>
</evidence>
<dbReference type="GO" id="GO:0003700">
    <property type="term" value="F:DNA-binding transcription factor activity"/>
    <property type="evidence" value="ECO:0007669"/>
    <property type="project" value="InterPro"/>
</dbReference>
<dbReference type="RefSeq" id="WP_203546186.1">
    <property type="nucleotide sequence ID" value="NZ_CP054482.1"/>
</dbReference>
<evidence type="ECO:0000313" key="12">
    <source>
        <dbReference type="Proteomes" id="UP000826802"/>
    </source>
</evidence>
<evidence type="ECO:0000259" key="9">
    <source>
        <dbReference type="PROSITE" id="PS01124"/>
    </source>
</evidence>
<dbReference type="InterPro" id="IPR011006">
    <property type="entry name" value="CheY-like_superfamily"/>
</dbReference>
<keyword evidence="4" id="KW-0902">Two-component regulatory system</keyword>
<organism evidence="11 12">
    <name type="scientific">Macrococcoides bohemicum</name>
    <dbReference type="NCBI Taxonomy" id="1903056"/>
    <lineage>
        <taxon>Bacteria</taxon>
        <taxon>Bacillati</taxon>
        <taxon>Bacillota</taxon>
        <taxon>Bacilli</taxon>
        <taxon>Bacillales</taxon>
        <taxon>Staphylococcaceae</taxon>
        <taxon>Macrococcoides</taxon>
    </lineage>
</organism>
<sequence>MYKVLIVDDERMIREGLKASIDWQKLMFSEVYLAKDGIEGQDLIIKHEPDLVITDIKMPRMNGIEMMEATRQIDYQKLILSSYDDFEYAKSAIQFKVVDYLLKPIDEDEVTPLLQSIVKTFPVKESNVPEILKPVLKPDYENYYINQAVNYIKGNLQDELEVDTIAGQLNISASYLMRTFKQHTGLTIKDFINRYRIYQSLELLKRHLKIYEISEQVGYNEYKAFSYNFHKYMNMTPNQYMKI</sequence>
<keyword evidence="6" id="KW-0238">DNA-binding</keyword>